<dbReference type="InterPro" id="IPR029060">
    <property type="entry name" value="PIN-like_dom_sf"/>
</dbReference>
<keyword evidence="5" id="KW-0378">Hydrolase</keyword>
<keyword evidence="2" id="KW-1277">Toxin-antitoxin system</keyword>
<dbReference type="GO" id="GO:0016787">
    <property type="term" value="F:hydrolase activity"/>
    <property type="evidence" value="ECO:0007669"/>
    <property type="project" value="UniProtKB-KW"/>
</dbReference>
<comment type="cofactor">
    <cofactor evidence="1">
        <name>Mg(2+)</name>
        <dbReference type="ChEBI" id="CHEBI:18420"/>
    </cofactor>
</comment>
<evidence type="ECO:0000313" key="10">
    <source>
        <dbReference type="Proteomes" id="UP000729701"/>
    </source>
</evidence>
<dbReference type="Gene3D" id="3.40.50.1010">
    <property type="entry name" value="5'-nuclease"/>
    <property type="match status" value="1"/>
</dbReference>
<dbReference type="Proteomes" id="UP000729701">
    <property type="component" value="Unassembled WGS sequence"/>
</dbReference>
<dbReference type="GO" id="GO:0046872">
    <property type="term" value="F:metal ion binding"/>
    <property type="evidence" value="ECO:0007669"/>
    <property type="project" value="UniProtKB-KW"/>
</dbReference>
<evidence type="ECO:0000256" key="5">
    <source>
        <dbReference type="ARBA" id="ARBA00022801"/>
    </source>
</evidence>
<dbReference type="InterPro" id="IPR002716">
    <property type="entry name" value="PIN_dom"/>
</dbReference>
<evidence type="ECO:0000313" key="9">
    <source>
        <dbReference type="EMBL" id="MBW4671326.1"/>
    </source>
</evidence>
<evidence type="ECO:0000256" key="1">
    <source>
        <dbReference type="ARBA" id="ARBA00001946"/>
    </source>
</evidence>
<reference evidence="9" key="2">
    <citation type="journal article" date="2022" name="Microbiol. Resour. Announc.">
        <title>Metagenome Sequencing to Explore Phylogenomics of Terrestrial Cyanobacteria.</title>
        <authorList>
            <person name="Ward R.D."/>
            <person name="Stajich J.E."/>
            <person name="Johansen J.R."/>
            <person name="Huntemann M."/>
            <person name="Clum A."/>
            <person name="Foster B."/>
            <person name="Foster B."/>
            <person name="Roux S."/>
            <person name="Palaniappan K."/>
            <person name="Varghese N."/>
            <person name="Mukherjee S."/>
            <person name="Reddy T.B.K."/>
            <person name="Daum C."/>
            <person name="Copeland A."/>
            <person name="Chen I.A."/>
            <person name="Ivanova N.N."/>
            <person name="Kyrpides N.C."/>
            <person name="Shapiro N."/>
            <person name="Eloe-Fadrosh E.A."/>
            <person name="Pietrasiak N."/>
        </authorList>
    </citation>
    <scope>NUCLEOTIDE SEQUENCE</scope>
    <source>
        <strain evidence="9">GSE-NOS-MK-12-04C</strain>
    </source>
</reference>
<dbReference type="InterPro" id="IPR050556">
    <property type="entry name" value="Type_II_TA_system_RNase"/>
</dbReference>
<dbReference type="EMBL" id="JAHHGZ010000043">
    <property type="protein sequence ID" value="MBW4671326.1"/>
    <property type="molecule type" value="Genomic_DNA"/>
</dbReference>
<evidence type="ECO:0000256" key="4">
    <source>
        <dbReference type="ARBA" id="ARBA00022723"/>
    </source>
</evidence>
<dbReference type="Pfam" id="PF01850">
    <property type="entry name" value="PIN"/>
    <property type="match status" value="1"/>
</dbReference>
<proteinExistence type="inferred from homology"/>
<evidence type="ECO:0000256" key="6">
    <source>
        <dbReference type="ARBA" id="ARBA00022842"/>
    </source>
</evidence>
<evidence type="ECO:0000256" key="3">
    <source>
        <dbReference type="ARBA" id="ARBA00022722"/>
    </source>
</evidence>
<evidence type="ECO:0000259" key="8">
    <source>
        <dbReference type="Pfam" id="PF01850"/>
    </source>
</evidence>
<dbReference type="PANTHER" id="PTHR33653:SF1">
    <property type="entry name" value="RIBONUCLEASE VAPC2"/>
    <property type="match status" value="1"/>
</dbReference>
<gene>
    <name evidence="9" type="ORF">KME60_28870</name>
</gene>
<protein>
    <submittedName>
        <fullName evidence="9">PIN domain-containing protein</fullName>
    </submittedName>
</protein>
<organism evidence="9 10">
    <name type="scientific">Cyanomargarita calcarea GSE-NOS-MK-12-04C</name>
    <dbReference type="NCBI Taxonomy" id="2839659"/>
    <lineage>
        <taxon>Bacteria</taxon>
        <taxon>Bacillati</taxon>
        <taxon>Cyanobacteriota</taxon>
        <taxon>Cyanophyceae</taxon>
        <taxon>Nostocales</taxon>
        <taxon>Cyanomargaritaceae</taxon>
        <taxon>Cyanomargarita</taxon>
    </lineage>
</organism>
<keyword evidence="6" id="KW-0460">Magnesium</keyword>
<comment type="similarity">
    <text evidence="7">Belongs to the PINc/VapC protein family.</text>
</comment>
<keyword evidence="4" id="KW-0479">Metal-binding</keyword>
<evidence type="ECO:0000256" key="7">
    <source>
        <dbReference type="ARBA" id="ARBA00038093"/>
    </source>
</evidence>
<feature type="domain" description="PIN" evidence="8">
    <location>
        <begin position="10"/>
        <end position="86"/>
    </location>
</feature>
<accession>A0A951QT98</accession>
<dbReference type="AlphaFoldDB" id="A0A951QT98"/>
<comment type="caution">
    <text evidence="9">The sequence shown here is derived from an EMBL/GenBank/DDBJ whole genome shotgun (WGS) entry which is preliminary data.</text>
</comment>
<evidence type="ECO:0000256" key="2">
    <source>
        <dbReference type="ARBA" id="ARBA00022649"/>
    </source>
</evidence>
<dbReference type="GO" id="GO:0004518">
    <property type="term" value="F:nuclease activity"/>
    <property type="evidence" value="ECO:0007669"/>
    <property type="project" value="UniProtKB-KW"/>
</dbReference>
<name>A0A951QT98_9CYAN</name>
<keyword evidence="3" id="KW-0540">Nuclease</keyword>
<dbReference type="SUPFAM" id="SSF88723">
    <property type="entry name" value="PIN domain-like"/>
    <property type="match status" value="1"/>
</dbReference>
<dbReference type="PANTHER" id="PTHR33653">
    <property type="entry name" value="RIBONUCLEASE VAPC2"/>
    <property type="match status" value="1"/>
</dbReference>
<sequence>MNFSQRYSEEICYDLSAKPNTRIQVWFENFLAIYCEVIPISQEIAKYAGELKGYLKTQGKSRTQADILIAATAKIHQLTLVTRNTKDFEGCDIFILNPFT</sequence>
<reference evidence="9" key="1">
    <citation type="submission" date="2021-05" db="EMBL/GenBank/DDBJ databases">
        <authorList>
            <person name="Pietrasiak N."/>
            <person name="Ward R."/>
            <person name="Stajich J.E."/>
            <person name="Kurbessoian T."/>
        </authorList>
    </citation>
    <scope>NUCLEOTIDE SEQUENCE</scope>
    <source>
        <strain evidence="9">GSE-NOS-MK-12-04C</strain>
    </source>
</reference>